<dbReference type="SUPFAM" id="SSF49464">
    <property type="entry name" value="Carboxypeptidase regulatory domain-like"/>
    <property type="match status" value="1"/>
</dbReference>
<dbReference type="PANTHER" id="PTHR40980">
    <property type="entry name" value="PLUG DOMAIN-CONTAINING PROTEIN"/>
    <property type="match status" value="1"/>
</dbReference>
<dbReference type="Gene3D" id="2.40.170.20">
    <property type="entry name" value="TonB-dependent receptor, beta-barrel domain"/>
    <property type="match status" value="1"/>
</dbReference>
<keyword evidence="2 4" id="KW-0472">Membrane</keyword>
<keyword evidence="9" id="KW-1185">Reference proteome</keyword>
<feature type="domain" description="TonB-dependent receptor plug" evidence="7">
    <location>
        <begin position="233"/>
        <end position="316"/>
    </location>
</feature>
<dbReference type="InterPro" id="IPR000531">
    <property type="entry name" value="Beta-barrel_TonB"/>
</dbReference>
<dbReference type="InterPro" id="IPR012910">
    <property type="entry name" value="Plug_dom"/>
</dbReference>
<accession>A0ABS3YIJ6</accession>
<evidence type="ECO:0000259" key="7">
    <source>
        <dbReference type="Pfam" id="PF07715"/>
    </source>
</evidence>
<evidence type="ECO:0000256" key="1">
    <source>
        <dbReference type="ARBA" id="ARBA00004442"/>
    </source>
</evidence>
<reference evidence="9" key="1">
    <citation type="submission" date="2021-03" db="EMBL/GenBank/DDBJ databases">
        <title>Assistant Professor.</title>
        <authorList>
            <person name="Huq M.A."/>
        </authorList>
    </citation>
    <scope>NUCLEOTIDE SEQUENCE [LARGE SCALE GENOMIC DNA]</scope>
    <source>
        <strain evidence="9">MAH-28</strain>
    </source>
</reference>
<evidence type="ECO:0000259" key="6">
    <source>
        <dbReference type="Pfam" id="PF00593"/>
    </source>
</evidence>
<dbReference type="RefSeq" id="WP_209147374.1">
    <property type="nucleotide sequence ID" value="NZ_JAGHKP010000003.1"/>
</dbReference>
<comment type="similarity">
    <text evidence="4">Belongs to the TonB-dependent receptor family.</text>
</comment>
<dbReference type="Proteomes" id="UP000679126">
    <property type="component" value="Unassembled WGS sequence"/>
</dbReference>
<organism evidence="8 9">
    <name type="scientific">Chitinophaga chungangae</name>
    <dbReference type="NCBI Taxonomy" id="2821488"/>
    <lineage>
        <taxon>Bacteria</taxon>
        <taxon>Pseudomonadati</taxon>
        <taxon>Bacteroidota</taxon>
        <taxon>Chitinophagia</taxon>
        <taxon>Chitinophagales</taxon>
        <taxon>Chitinophagaceae</taxon>
        <taxon>Chitinophaga</taxon>
    </lineage>
</organism>
<evidence type="ECO:0000256" key="2">
    <source>
        <dbReference type="ARBA" id="ARBA00023136"/>
    </source>
</evidence>
<feature type="domain" description="TonB-dependent receptor-like beta-barrel" evidence="6">
    <location>
        <begin position="571"/>
        <end position="1009"/>
    </location>
</feature>
<evidence type="ECO:0000256" key="4">
    <source>
        <dbReference type="RuleBase" id="RU003357"/>
    </source>
</evidence>
<name>A0ABS3YIJ6_9BACT</name>
<feature type="signal peptide" evidence="5">
    <location>
        <begin position="1"/>
        <end position="34"/>
    </location>
</feature>
<keyword evidence="5" id="KW-0732">Signal</keyword>
<protein>
    <submittedName>
        <fullName evidence="8">TonB-dependent receptor</fullName>
    </submittedName>
</protein>
<dbReference type="Pfam" id="PF07715">
    <property type="entry name" value="Plug"/>
    <property type="match status" value="1"/>
</dbReference>
<keyword evidence="3" id="KW-0998">Cell outer membrane</keyword>
<dbReference type="Pfam" id="PF00593">
    <property type="entry name" value="TonB_dep_Rec_b-barrel"/>
    <property type="match status" value="1"/>
</dbReference>
<sequence length="1072" mass="121449">MKQFLQKPLLKRATALFCLVCFVFAAPFTGHAYAQPGKKMDVDFSQAPLRDVFAFVESKSGYAVNYFKDELNLQKKIDLHMKQATAIEILSAALSSTSYSYRVEGRTIIVRKKQETPQRASGKVSGVLVDEKTGEPIPGATIRIGSRGTVTDVTGAYVLELPAGTYNLEITSVGYNKKKVTEVAVQAGKVTTLHLTLSVAKGTLKGVEVVGTAKRESLSALYARQKNNSALSDGISAEQIRRTPDNNVAQVLKRISGLTVQDNKFVVVRGMSERYNNVLLNGSSLPSTEPNRRNFSFDIIPSNLIDNVVVNKTATPDMPGEFTGGLVQVNTTDIPRENFIQLQAGTGFNNNSTGNDFYSTRRLNSDYWGAPGKDRQWLDRSWNSLQYQQMRESNDVAGMNAMNARIPNNYGLYKYTAKPLQQYQLSMGGSRQLKPGRTLGAILSGIYRHEENIENYDAWFRASPTIVKDAREYIFTTAVGAMGNIAYQSPKTKLAWRNIFNRRFSHDNIVQETEDKSRAGRQQEYVSMLETGDLFQTRLEGEHQLNSKGVKFNWFADLANVTKEQPDTRYSVAILDGTDPETGKPRRRFDYSRIDGSTIKDGGLFAYNLEEKKQNIGGDLTVPFKLNELTQKIKAGYWGTFRDAEYKQVSLAPTAYNGDTRVDSIGYGKEDYEIFTPENFAAGILYYRPISADGLDAADFYDGQQRLHATYLMLDLMPLEKLRVIAGVRYENNTMTVHSTTRVSSNAKTTDSTVTYKEQDWLPSINVIYNLTPAINIRAAYSRTLARPDFRERSSFKYYDIRLRQVVKGIHGLEYSRADNVDIRFEWYPSPVEIISFTAFYKKYDKPVESVSNRYPDNRYGLFYFNLEDAVSKGIEVDYRHSFSFINHRSGFWKNLFLSANFSWMDSRIRYYDKKLSNAAQGLPQPDVDDSQATRNRPLQGLSPYILNTGLSYQGDVIGANVTYNRFGRRVVFAGMDDYDDIYENPRDVIDLQLSARLLKQRMELRFNISDLLNQYFIEYFNKIPDGNPPTSPSEVFNENDPKGMGYNSASDWTMKRTKKGTSFTFTLSYRL</sequence>
<evidence type="ECO:0000256" key="3">
    <source>
        <dbReference type="ARBA" id="ARBA00023237"/>
    </source>
</evidence>
<proteinExistence type="inferred from homology"/>
<dbReference type="Gene3D" id="2.60.40.1120">
    <property type="entry name" value="Carboxypeptidase-like, regulatory domain"/>
    <property type="match status" value="1"/>
</dbReference>
<dbReference type="SUPFAM" id="SSF56935">
    <property type="entry name" value="Porins"/>
    <property type="match status" value="1"/>
</dbReference>
<dbReference type="PANTHER" id="PTHR40980:SF4">
    <property type="entry name" value="TONB-DEPENDENT RECEPTOR-LIKE BETA-BARREL DOMAIN-CONTAINING PROTEIN"/>
    <property type="match status" value="1"/>
</dbReference>
<dbReference type="InterPro" id="IPR037066">
    <property type="entry name" value="Plug_dom_sf"/>
</dbReference>
<dbReference type="EMBL" id="JAGHKP010000003">
    <property type="protein sequence ID" value="MBO9154255.1"/>
    <property type="molecule type" value="Genomic_DNA"/>
</dbReference>
<feature type="chain" id="PRO_5045128234" evidence="5">
    <location>
        <begin position="35"/>
        <end position="1072"/>
    </location>
</feature>
<gene>
    <name evidence="8" type="ORF">J7I43_18660</name>
</gene>
<evidence type="ECO:0000313" key="9">
    <source>
        <dbReference type="Proteomes" id="UP000679126"/>
    </source>
</evidence>
<comment type="caution">
    <text evidence="8">The sequence shown here is derived from an EMBL/GenBank/DDBJ whole genome shotgun (WGS) entry which is preliminary data.</text>
</comment>
<keyword evidence="4" id="KW-0798">TonB box</keyword>
<evidence type="ECO:0000313" key="8">
    <source>
        <dbReference type="EMBL" id="MBO9154255.1"/>
    </source>
</evidence>
<comment type="subcellular location">
    <subcellularLocation>
        <location evidence="1 4">Cell outer membrane</location>
    </subcellularLocation>
</comment>
<dbReference type="InterPro" id="IPR008969">
    <property type="entry name" value="CarboxyPept-like_regulatory"/>
</dbReference>
<evidence type="ECO:0000256" key="5">
    <source>
        <dbReference type="SAM" id="SignalP"/>
    </source>
</evidence>
<keyword evidence="8" id="KW-0675">Receptor</keyword>
<dbReference type="Gene3D" id="2.170.130.10">
    <property type="entry name" value="TonB-dependent receptor, plug domain"/>
    <property type="match status" value="1"/>
</dbReference>
<dbReference type="Pfam" id="PF13620">
    <property type="entry name" value="CarboxypepD_reg"/>
    <property type="match status" value="1"/>
</dbReference>
<dbReference type="InterPro" id="IPR036942">
    <property type="entry name" value="Beta-barrel_TonB_sf"/>
</dbReference>